<evidence type="ECO:0000313" key="5">
    <source>
        <dbReference type="Proteomes" id="UP001152803"/>
    </source>
</evidence>
<dbReference type="AlphaFoldDB" id="A0A9Q1I9K3"/>
<feature type="region of interest" description="Disordered" evidence="3">
    <location>
        <begin position="219"/>
        <end position="276"/>
    </location>
</feature>
<feature type="compositionally biased region" description="Basic and acidic residues" evidence="3">
    <location>
        <begin position="180"/>
        <end position="196"/>
    </location>
</feature>
<name>A0A9Q1I9K3_CONCO</name>
<feature type="region of interest" description="Disordered" evidence="3">
    <location>
        <begin position="171"/>
        <end position="203"/>
    </location>
</feature>
<evidence type="ECO:0000256" key="3">
    <source>
        <dbReference type="SAM" id="MobiDB-lite"/>
    </source>
</evidence>
<dbReference type="PANTHER" id="PTHR23348">
    <property type="entry name" value="PERIAXIN/AHNAK"/>
    <property type="match status" value="1"/>
</dbReference>
<keyword evidence="2" id="KW-0539">Nucleus</keyword>
<evidence type="ECO:0000313" key="4">
    <source>
        <dbReference type="EMBL" id="KAJ8288931.1"/>
    </source>
</evidence>
<evidence type="ECO:0000256" key="1">
    <source>
        <dbReference type="ARBA" id="ARBA00004123"/>
    </source>
</evidence>
<keyword evidence="5" id="KW-1185">Reference proteome</keyword>
<feature type="region of interest" description="Disordered" evidence="3">
    <location>
        <begin position="300"/>
        <end position="362"/>
    </location>
</feature>
<feature type="non-terminal residue" evidence="4">
    <location>
        <position position="1"/>
    </location>
</feature>
<evidence type="ECO:0000256" key="2">
    <source>
        <dbReference type="ARBA" id="ARBA00023242"/>
    </source>
</evidence>
<accession>A0A9Q1I9K3</accession>
<reference evidence="4" key="1">
    <citation type="journal article" date="2023" name="Science">
        <title>Genome structures resolve the early diversification of teleost fishes.</title>
        <authorList>
            <person name="Parey E."/>
            <person name="Louis A."/>
            <person name="Montfort J."/>
            <person name="Bouchez O."/>
            <person name="Roques C."/>
            <person name="Iampietro C."/>
            <person name="Lluch J."/>
            <person name="Castinel A."/>
            <person name="Donnadieu C."/>
            <person name="Desvignes T."/>
            <person name="Floi Bucao C."/>
            <person name="Jouanno E."/>
            <person name="Wen M."/>
            <person name="Mejri S."/>
            <person name="Dirks R."/>
            <person name="Jansen H."/>
            <person name="Henkel C."/>
            <person name="Chen W.J."/>
            <person name="Zahm M."/>
            <person name="Cabau C."/>
            <person name="Klopp C."/>
            <person name="Thompson A.W."/>
            <person name="Robinson-Rechavi M."/>
            <person name="Braasch I."/>
            <person name="Lecointre G."/>
            <person name="Bobe J."/>
            <person name="Postlethwait J.H."/>
            <person name="Berthelot C."/>
            <person name="Roest Crollius H."/>
            <person name="Guiguen Y."/>
        </authorList>
    </citation>
    <scope>NUCLEOTIDE SEQUENCE</scope>
    <source>
        <strain evidence="4">Concon-B</strain>
    </source>
</reference>
<dbReference type="OrthoDB" id="8058206at2759"/>
<proteinExistence type="predicted"/>
<gene>
    <name evidence="4" type="ORF">COCON_G00015900</name>
</gene>
<feature type="compositionally biased region" description="Basic and acidic residues" evidence="3">
    <location>
        <begin position="312"/>
        <end position="325"/>
    </location>
</feature>
<dbReference type="GO" id="GO:0005737">
    <property type="term" value="C:cytoplasm"/>
    <property type="evidence" value="ECO:0007669"/>
    <property type="project" value="TreeGrafter"/>
</dbReference>
<feature type="compositionally biased region" description="Basic and acidic residues" evidence="3">
    <location>
        <begin position="382"/>
        <end position="419"/>
    </location>
</feature>
<comment type="subcellular location">
    <subcellularLocation>
        <location evidence="1">Nucleus</location>
    </subcellularLocation>
</comment>
<dbReference type="InterPro" id="IPR052082">
    <property type="entry name" value="Myelin_sheath_structural"/>
</dbReference>
<dbReference type="GO" id="GO:0043484">
    <property type="term" value="P:regulation of RNA splicing"/>
    <property type="evidence" value="ECO:0007669"/>
    <property type="project" value="TreeGrafter"/>
</dbReference>
<comment type="caution">
    <text evidence="4">The sequence shown here is derived from an EMBL/GenBank/DDBJ whole genome shotgun (WGS) entry which is preliminary data.</text>
</comment>
<feature type="region of interest" description="Disordered" evidence="3">
    <location>
        <begin position="78"/>
        <end position="103"/>
    </location>
</feature>
<dbReference type="PANTHER" id="PTHR23348:SF16">
    <property type="entry name" value="LEUCINE RICH REPEAT FAMILY PROTEIN"/>
    <property type="match status" value="1"/>
</dbReference>
<dbReference type="GO" id="GO:0005634">
    <property type="term" value="C:nucleus"/>
    <property type="evidence" value="ECO:0007669"/>
    <property type="project" value="UniProtKB-SubCell"/>
</dbReference>
<dbReference type="EMBL" id="JAFJMO010000001">
    <property type="protein sequence ID" value="KAJ8288931.1"/>
    <property type="molecule type" value="Genomic_DNA"/>
</dbReference>
<feature type="region of interest" description="Disordered" evidence="3">
    <location>
        <begin position="434"/>
        <end position="472"/>
    </location>
</feature>
<feature type="region of interest" description="Disordered" evidence="3">
    <location>
        <begin position="140"/>
        <end position="159"/>
    </location>
</feature>
<dbReference type="Proteomes" id="UP001152803">
    <property type="component" value="Unassembled WGS sequence"/>
</dbReference>
<feature type="compositionally biased region" description="Polar residues" evidence="3">
    <location>
        <begin position="326"/>
        <end position="343"/>
    </location>
</feature>
<feature type="region of interest" description="Disordered" evidence="3">
    <location>
        <begin position="376"/>
        <end position="419"/>
    </location>
</feature>
<protein>
    <submittedName>
        <fullName evidence="4">Uncharacterized protein</fullName>
    </submittedName>
</protein>
<organism evidence="4 5">
    <name type="scientific">Conger conger</name>
    <name type="common">Conger eel</name>
    <name type="synonym">Muraena conger</name>
    <dbReference type="NCBI Taxonomy" id="82655"/>
    <lineage>
        <taxon>Eukaryota</taxon>
        <taxon>Metazoa</taxon>
        <taxon>Chordata</taxon>
        <taxon>Craniata</taxon>
        <taxon>Vertebrata</taxon>
        <taxon>Euteleostomi</taxon>
        <taxon>Actinopterygii</taxon>
        <taxon>Neopterygii</taxon>
        <taxon>Teleostei</taxon>
        <taxon>Anguilliformes</taxon>
        <taxon>Congridae</taxon>
        <taxon>Conger</taxon>
    </lineage>
</organism>
<sequence>PRISFPKFGFSKPDVKVPEIDVNFPKGQISLTEGSVEVKGPEVDIKVPDTEIEIKDTDTVVSPSKFKLPTFKFPKFGSPKSKVEAQEESADITSPEINAPLGKTEVDVGVPDFENDVLSIEIEKSEGTIKLPKLKMTSIDMSLPKGQRPESKPEDEMSAVLPQVKPDVSELEATGTALEAKVDISDPEPHKLEVETKGSPSKFKLPTFKMPKFGFSTAKVKTTDTDVDPALKTSDVTNEGATKEIEESIDDGPSNVTDKDKKTGDAEGQPKSSKLSLSSIGDVFKGFDVEFNVPKLEEVEESLASPGGDVAHSVETHTTAEKDTTMKYQSHTDPSQIQLSTSHHAAEVSVQAPTITKEAEAKDRSKFKFRFPRLGFTESSEQDDKTESIKLNVEEKEKPLEPQEDKEKEDMKEKEENTDKGSWFKFKFGITSPSKTIKDSEKGTIQPNEGIDKSTEGEIEEEDASLTSSVRSSDAFADISSTVMSEQPGPLVVSPTKVKVKISEPPAMVGVSEVKVPTDIITSTARTELILLEHHLPEKFETVTIPVSSEATLTSPDELTQDTGGDIHVVTSNIQATPSSEHATVITKYETRSVHQAMSMQKMTVKVGSAHWAVEESGEGSGESSEENVLVEKHMVKETSGDDKGAVIMSQRVTQIVGTTSGEPILEDTASALRKLRDTMHSEKMRFFEGAETSTVTVSTQKIEKHVFESSTEKESV</sequence>